<comment type="subunit">
    <text evidence="2 10">Heterotrimer of A, B and C subunits.</text>
</comment>
<dbReference type="GO" id="GO:0050566">
    <property type="term" value="F:asparaginyl-tRNA synthase (glutamine-hydrolyzing) activity"/>
    <property type="evidence" value="ECO:0007669"/>
    <property type="project" value="RHEA"/>
</dbReference>
<dbReference type="PROSITE" id="PS01234">
    <property type="entry name" value="GATB"/>
    <property type="match status" value="1"/>
</dbReference>
<dbReference type="PANTHER" id="PTHR11659:SF0">
    <property type="entry name" value="GLUTAMYL-TRNA(GLN) AMIDOTRANSFERASE SUBUNIT B, MITOCHONDRIAL"/>
    <property type="match status" value="1"/>
</dbReference>
<evidence type="ECO:0000256" key="10">
    <source>
        <dbReference type="HAMAP-Rule" id="MF_00121"/>
    </source>
</evidence>
<evidence type="ECO:0000256" key="9">
    <source>
        <dbReference type="ARBA" id="ARBA00047913"/>
    </source>
</evidence>
<dbReference type="KEGG" id="mcd:MCRO_0513"/>
<name>D5E5U1_MYCCM</name>
<dbReference type="Pfam" id="PF02934">
    <property type="entry name" value="GatB_N"/>
    <property type="match status" value="1"/>
</dbReference>
<evidence type="ECO:0000256" key="5">
    <source>
        <dbReference type="ARBA" id="ARBA00022840"/>
    </source>
</evidence>
<evidence type="ECO:0000313" key="12">
    <source>
        <dbReference type="EMBL" id="ADE19988.1"/>
    </source>
</evidence>
<evidence type="ECO:0000256" key="4">
    <source>
        <dbReference type="ARBA" id="ARBA00022741"/>
    </source>
</evidence>
<evidence type="ECO:0000256" key="7">
    <source>
        <dbReference type="ARBA" id="ARBA00024799"/>
    </source>
</evidence>
<dbReference type="InterPro" id="IPR017959">
    <property type="entry name" value="Asn/Gln-tRNA_amidoTrfase_suB/E"/>
</dbReference>
<dbReference type="GO" id="GO:0016740">
    <property type="term" value="F:transferase activity"/>
    <property type="evidence" value="ECO:0007669"/>
    <property type="project" value="UniProtKB-KW"/>
</dbReference>
<dbReference type="EC" id="6.3.5.-" evidence="10"/>
<dbReference type="GO" id="GO:0005524">
    <property type="term" value="F:ATP binding"/>
    <property type="evidence" value="ECO:0007669"/>
    <property type="project" value="UniProtKB-KW"/>
</dbReference>
<dbReference type="InterPro" id="IPR004413">
    <property type="entry name" value="GatB"/>
</dbReference>
<comment type="similarity">
    <text evidence="1 10">Belongs to the GatB/GatE family. GatB subfamily.</text>
</comment>
<dbReference type="NCBIfam" id="NF004014">
    <property type="entry name" value="PRK05477.1-4"/>
    <property type="match status" value="1"/>
</dbReference>
<evidence type="ECO:0000256" key="2">
    <source>
        <dbReference type="ARBA" id="ARBA00011123"/>
    </source>
</evidence>
<reference key="2">
    <citation type="submission" date="2010-03" db="EMBL/GenBank/DDBJ databases">
        <authorList>
            <person name="Ma Z."/>
            <person name="Wang X."/>
            <person name="Liu H."/>
        </authorList>
    </citation>
    <scope>NUCLEOTIDE SEQUENCE</scope>
    <source>
        <strain>MP145</strain>
    </source>
</reference>
<proteinExistence type="inferred from homology"/>
<dbReference type="HOGENOM" id="CLU_019240_0_0_14"/>
<sequence>MNNFEVIIGVEIHVELNTKTKMFSPAKNDFNAPPNTTFNQIDIAYPGTLPLLNKQAVIDAIMLAKALNMKIDDEMHFDRKNYFYTDLPKGYQITQFFKPIGSEGVLEIELDDNSTKQVKIERIHLEEDTARQNHDQNETKIDYNRCGVPLIEIVTHPVLRSAQEAVKYVEMIRKIVLYLGISDAKLEEGSLRADINISLRPKGYNGFGTKVEIKNMNSLNNIKKAIEFEIADQYAKINKGIKILQQTKRFDVVSNSTIPMRDKTTGVEYKYFPDPNIPIIKLSQEFIKNIKLPELPHQKMERYKKLNLNDIYLNLLINNLELSKYFDSIPYYDKEKLSKVFFAEVVSLSNQLNIPVEKLNIKVEHLAQAMDLLDKEIISGKSLKKLITLLPNYDSDLENLLLENNLKQITDESIIKDMINKIIEQNPNAISEYLTRPERAMKFILGNVMKVSNGQVSPIISDKVAKELLDEKFR</sequence>
<evidence type="ECO:0000256" key="8">
    <source>
        <dbReference type="ARBA" id="ARBA00047380"/>
    </source>
</evidence>
<dbReference type="NCBIfam" id="TIGR00133">
    <property type="entry name" value="gatB"/>
    <property type="match status" value="1"/>
</dbReference>
<dbReference type="AlphaFoldDB" id="D5E5U1"/>
<keyword evidence="12" id="KW-0808">Transferase</keyword>
<dbReference type="Proteomes" id="UP000001845">
    <property type="component" value="Chromosome"/>
</dbReference>
<organism evidence="12 13">
    <name type="scientific">Mycoplasma crocodyli (strain ATCC 51981 / MP145)</name>
    <dbReference type="NCBI Taxonomy" id="512564"/>
    <lineage>
        <taxon>Bacteria</taxon>
        <taxon>Bacillati</taxon>
        <taxon>Mycoplasmatota</taxon>
        <taxon>Mollicutes</taxon>
        <taxon>Mycoplasmataceae</taxon>
        <taxon>Mycoplasma</taxon>
    </lineage>
</organism>
<dbReference type="PANTHER" id="PTHR11659">
    <property type="entry name" value="GLUTAMYL-TRNA GLN AMIDOTRANSFERASE SUBUNIT B MITOCHONDRIAL AND PROKARYOTIC PET112-RELATED"/>
    <property type="match status" value="1"/>
</dbReference>
<dbReference type="Gene3D" id="1.10.10.410">
    <property type="match status" value="1"/>
</dbReference>
<dbReference type="GO" id="GO:0006412">
    <property type="term" value="P:translation"/>
    <property type="evidence" value="ECO:0007669"/>
    <property type="project" value="UniProtKB-UniRule"/>
</dbReference>
<keyword evidence="6 10" id="KW-0648">Protein biosynthesis</keyword>
<evidence type="ECO:0000256" key="3">
    <source>
        <dbReference type="ARBA" id="ARBA00022598"/>
    </source>
</evidence>
<keyword evidence="13" id="KW-1185">Reference proteome</keyword>
<dbReference type="InterPro" id="IPR003789">
    <property type="entry name" value="Asn/Gln_tRNA_amidoTrase-B-like"/>
</dbReference>
<keyword evidence="4 10" id="KW-0547">Nucleotide-binding</keyword>
<dbReference type="InterPro" id="IPR018027">
    <property type="entry name" value="Asn/Gln_amidotransferase"/>
</dbReference>
<comment type="catalytic activity">
    <reaction evidence="9 10">
        <text>L-glutamyl-tRNA(Gln) + L-glutamine + ATP + H2O = L-glutaminyl-tRNA(Gln) + L-glutamate + ADP + phosphate + H(+)</text>
        <dbReference type="Rhea" id="RHEA:17521"/>
        <dbReference type="Rhea" id="RHEA-COMP:9681"/>
        <dbReference type="Rhea" id="RHEA-COMP:9684"/>
        <dbReference type="ChEBI" id="CHEBI:15377"/>
        <dbReference type="ChEBI" id="CHEBI:15378"/>
        <dbReference type="ChEBI" id="CHEBI:29985"/>
        <dbReference type="ChEBI" id="CHEBI:30616"/>
        <dbReference type="ChEBI" id="CHEBI:43474"/>
        <dbReference type="ChEBI" id="CHEBI:58359"/>
        <dbReference type="ChEBI" id="CHEBI:78520"/>
        <dbReference type="ChEBI" id="CHEBI:78521"/>
        <dbReference type="ChEBI" id="CHEBI:456216"/>
    </reaction>
</comment>
<dbReference type="RefSeq" id="WP_013054764.1">
    <property type="nucleotide sequence ID" value="NC_014014.1"/>
</dbReference>
<gene>
    <name evidence="10 12" type="primary">gatB</name>
    <name evidence="12" type="ordered locus">MCRO_0513</name>
</gene>
<dbReference type="GO" id="GO:0070681">
    <property type="term" value="P:glutaminyl-tRNAGln biosynthesis via transamidation"/>
    <property type="evidence" value="ECO:0007669"/>
    <property type="project" value="TreeGrafter"/>
</dbReference>
<evidence type="ECO:0000256" key="6">
    <source>
        <dbReference type="ARBA" id="ARBA00022917"/>
    </source>
</evidence>
<dbReference type="SUPFAM" id="SSF89095">
    <property type="entry name" value="GatB/YqeY motif"/>
    <property type="match status" value="1"/>
</dbReference>
<dbReference type="EMBL" id="CP001991">
    <property type="protein sequence ID" value="ADE19988.1"/>
    <property type="molecule type" value="Genomic_DNA"/>
</dbReference>
<dbReference type="OrthoDB" id="9804078at2"/>
<dbReference type="NCBIfam" id="NF004012">
    <property type="entry name" value="PRK05477.1-2"/>
    <property type="match status" value="1"/>
</dbReference>
<protein>
    <recommendedName>
        <fullName evidence="10">Aspartyl/glutamyl-tRNA(Asn/Gln) amidotransferase subunit B</fullName>
        <shortName evidence="10">Asp/Glu-ADT subunit B</shortName>
        <ecNumber evidence="10">6.3.5.-</ecNumber>
    </recommendedName>
</protein>
<keyword evidence="5 10" id="KW-0067">ATP-binding</keyword>
<dbReference type="InterPro" id="IPR023168">
    <property type="entry name" value="GatB_Yqey_C_2"/>
</dbReference>
<accession>D5E5U1</accession>
<dbReference type="GO" id="GO:0050567">
    <property type="term" value="F:glutaminyl-tRNA synthase (glutamine-hydrolyzing) activity"/>
    <property type="evidence" value="ECO:0007669"/>
    <property type="project" value="UniProtKB-UniRule"/>
</dbReference>
<dbReference type="HAMAP" id="MF_00121">
    <property type="entry name" value="GatB"/>
    <property type="match status" value="1"/>
</dbReference>
<keyword evidence="3 10" id="KW-0436">Ligase</keyword>
<comment type="function">
    <text evidence="7 10">Allows the formation of correctly charged Asn-tRNA(Asn) or Gln-tRNA(Gln) through the transamidation of misacylated Asp-tRNA(Asn) or Glu-tRNA(Gln) in organisms which lack either or both of asparaginyl-tRNA or glutaminyl-tRNA synthetases. The reaction takes place in the presence of glutamine and ATP through an activated phospho-Asp-tRNA(Asn) or phospho-Glu-tRNA(Gln).</text>
</comment>
<comment type="catalytic activity">
    <reaction evidence="8 10">
        <text>L-aspartyl-tRNA(Asn) + L-glutamine + ATP + H2O = L-asparaginyl-tRNA(Asn) + L-glutamate + ADP + phosphate + 2 H(+)</text>
        <dbReference type="Rhea" id="RHEA:14513"/>
        <dbReference type="Rhea" id="RHEA-COMP:9674"/>
        <dbReference type="Rhea" id="RHEA-COMP:9677"/>
        <dbReference type="ChEBI" id="CHEBI:15377"/>
        <dbReference type="ChEBI" id="CHEBI:15378"/>
        <dbReference type="ChEBI" id="CHEBI:29985"/>
        <dbReference type="ChEBI" id="CHEBI:30616"/>
        <dbReference type="ChEBI" id="CHEBI:43474"/>
        <dbReference type="ChEBI" id="CHEBI:58359"/>
        <dbReference type="ChEBI" id="CHEBI:78515"/>
        <dbReference type="ChEBI" id="CHEBI:78516"/>
        <dbReference type="ChEBI" id="CHEBI:456216"/>
    </reaction>
</comment>
<dbReference type="eggNOG" id="COG0064">
    <property type="taxonomic scope" value="Bacteria"/>
</dbReference>
<reference evidence="13" key="1">
    <citation type="submission" date="2010-03" db="EMBL/GenBank/DDBJ databases">
        <title>The complete genome of Mycoplasma crocodyli MP145.</title>
        <authorList>
            <person name="Glass J.I."/>
            <person name="Durkin A.S."/>
            <person name="Hostetler J."/>
            <person name="Jackson J."/>
            <person name="Johnson J."/>
            <person name="May M.A."/>
            <person name="Paralanov V."/>
            <person name="Radune D."/>
            <person name="Szczypinski B."/>
            <person name="Brown D.R."/>
        </authorList>
    </citation>
    <scope>NUCLEOTIDE SEQUENCE [LARGE SCALE GENOMIC DNA]</scope>
    <source>
        <strain evidence="13">ATCC 51981 / MP145</strain>
    </source>
</reference>
<dbReference type="SUPFAM" id="SSF55931">
    <property type="entry name" value="Glutamine synthetase/guanido kinase"/>
    <property type="match status" value="1"/>
</dbReference>
<evidence type="ECO:0000313" key="13">
    <source>
        <dbReference type="Proteomes" id="UP000001845"/>
    </source>
</evidence>
<dbReference type="STRING" id="512564.MCRO_0513"/>
<dbReference type="InterPro" id="IPR014746">
    <property type="entry name" value="Gln_synth/guanido_kin_cat_dom"/>
</dbReference>
<dbReference type="InterPro" id="IPR017958">
    <property type="entry name" value="Gln-tRNA_amidoTrfase_suB_CS"/>
</dbReference>
<evidence type="ECO:0000259" key="11">
    <source>
        <dbReference type="SMART" id="SM00845"/>
    </source>
</evidence>
<evidence type="ECO:0000256" key="1">
    <source>
        <dbReference type="ARBA" id="ARBA00005306"/>
    </source>
</evidence>
<dbReference type="Pfam" id="PF02637">
    <property type="entry name" value="GatB_Yqey"/>
    <property type="match status" value="1"/>
</dbReference>
<dbReference type="SMART" id="SM00845">
    <property type="entry name" value="GatB_Yqey"/>
    <property type="match status" value="1"/>
</dbReference>
<reference evidence="12 13" key="3">
    <citation type="journal article" date="2011" name="J. Bacteriol.">
        <title>Genome sequences of Mycoplasma alligatoris A21JP2T and Mycoplasma crocodyli MP145T.</title>
        <authorList>
            <person name="Brown D.R."/>
            <person name="Farmerie W.G."/>
            <person name="May M."/>
            <person name="Benders G.A."/>
            <person name="Durkin A.S."/>
            <person name="Hlavinka K."/>
            <person name="Hostetler J."/>
            <person name="Jackson J."/>
            <person name="Johnson J."/>
            <person name="Miller R.H."/>
            <person name="Paralanov V."/>
            <person name="Radune D."/>
            <person name="Szczypinski B."/>
            <person name="Glass J.I."/>
        </authorList>
    </citation>
    <scope>NUCLEOTIDE SEQUENCE [LARGE SCALE GENOMIC DNA]</scope>
    <source>
        <strain evidence="13">ATCC 51981 / MP145</strain>
    </source>
</reference>
<dbReference type="InterPro" id="IPR006075">
    <property type="entry name" value="Asn/Gln-tRNA_Trfase_suB/E_cat"/>
</dbReference>
<feature type="domain" description="Asn/Gln amidotransferase" evidence="11">
    <location>
        <begin position="324"/>
        <end position="469"/>
    </location>
</feature>